<dbReference type="CDD" id="cd00037">
    <property type="entry name" value="CLECT"/>
    <property type="match status" value="1"/>
</dbReference>
<keyword evidence="2" id="KW-0732">Signal</keyword>
<dbReference type="PROSITE" id="PS00615">
    <property type="entry name" value="C_TYPE_LECTIN_1"/>
    <property type="match status" value="1"/>
</dbReference>
<gene>
    <name evidence="5" type="primary">LOC101889388</name>
</gene>
<proteinExistence type="predicted"/>
<name>A0ABM3UTB4_MUSDO</name>
<dbReference type="InterPro" id="IPR016186">
    <property type="entry name" value="C-type_lectin-like/link_sf"/>
</dbReference>
<dbReference type="GeneID" id="101889388"/>
<dbReference type="Gene3D" id="3.10.100.10">
    <property type="entry name" value="Mannose-Binding Protein A, subunit A"/>
    <property type="match status" value="1"/>
</dbReference>
<keyword evidence="4" id="KW-1185">Reference proteome</keyword>
<feature type="signal peptide" evidence="2">
    <location>
        <begin position="1"/>
        <end position="23"/>
    </location>
</feature>
<dbReference type="InterPro" id="IPR016187">
    <property type="entry name" value="CTDL_fold"/>
</dbReference>
<feature type="chain" id="PRO_5046529178" evidence="2">
    <location>
        <begin position="24"/>
        <end position="161"/>
    </location>
</feature>
<evidence type="ECO:0000256" key="1">
    <source>
        <dbReference type="ARBA" id="ARBA00023157"/>
    </source>
</evidence>
<organism evidence="4 5">
    <name type="scientific">Musca domestica</name>
    <name type="common">House fly</name>
    <dbReference type="NCBI Taxonomy" id="7370"/>
    <lineage>
        <taxon>Eukaryota</taxon>
        <taxon>Metazoa</taxon>
        <taxon>Ecdysozoa</taxon>
        <taxon>Arthropoda</taxon>
        <taxon>Hexapoda</taxon>
        <taxon>Insecta</taxon>
        <taxon>Pterygota</taxon>
        <taxon>Neoptera</taxon>
        <taxon>Endopterygota</taxon>
        <taxon>Diptera</taxon>
        <taxon>Brachycera</taxon>
        <taxon>Muscomorpha</taxon>
        <taxon>Muscoidea</taxon>
        <taxon>Muscidae</taxon>
        <taxon>Musca</taxon>
    </lineage>
</organism>
<evidence type="ECO:0000256" key="2">
    <source>
        <dbReference type="SAM" id="SignalP"/>
    </source>
</evidence>
<dbReference type="InterPro" id="IPR001304">
    <property type="entry name" value="C-type_lectin-like"/>
</dbReference>
<evidence type="ECO:0000313" key="4">
    <source>
        <dbReference type="Proteomes" id="UP001652621"/>
    </source>
</evidence>
<dbReference type="SMART" id="SM00034">
    <property type="entry name" value="CLECT"/>
    <property type="match status" value="1"/>
</dbReference>
<dbReference type="RefSeq" id="XP_058976776.1">
    <property type="nucleotide sequence ID" value="XM_059120793.1"/>
</dbReference>
<dbReference type="SUPFAM" id="SSF56436">
    <property type="entry name" value="C-type lectin-like"/>
    <property type="match status" value="1"/>
</dbReference>
<dbReference type="PANTHER" id="PTHR22803">
    <property type="entry name" value="MANNOSE, PHOSPHOLIPASE, LECTIN RECEPTOR RELATED"/>
    <property type="match status" value="1"/>
</dbReference>
<protein>
    <submittedName>
        <fullName evidence="5">Lectin subunit alpha</fullName>
    </submittedName>
</protein>
<keyword evidence="1" id="KW-1015">Disulfide bond</keyword>
<feature type="domain" description="C-type lectin" evidence="3">
    <location>
        <begin position="31"/>
        <end position="158"/>
    </location>
</feature>
<dbReference type="InterPro" id="IPR018378">
    <property type="entry name" value="C-type_lectin_CS"/>
</dbReference>
<dbReference type="PROSITE" id="PS50041">
    <property type="entry name" value="C_TYPE_LECTIN_2"/>
    <property type="match status" value="1"/>
</dbReference>
<sequence>MKSVTVIAIAFCMAAVALESVRAVPTLQRGFDGGVFYIEIDQNYNWFEAAHECARKGLQLLEIPDGNKNAVVVDALKSYVGNPRDFWLGANDEYNRVKDPNRPFYWSSKGGRVNYSNFAKGEPKNMNSNEHCLHLLANAAGFQWNDKDCAAKHGFICEAKA</sequence>
<reference evidence="5" key="1">
    <citation type="submission" date="2025-08" db="UniProtKB">
        <authorList>
            <consortium name="RefSeq"/>
        </authorList>
    </citation>
    <scope>IDENTIFICATION</scope>
    <source>
        <strain evidence="5">Aabys</strain>
        <tissue evidence="5">Whole body</tissue>
    </source>
</reference>
<accession>A0ABM3UTB4</accession>
<dbReference type="Pfam" id="PF00059">
    <property type="entry name" value="Lectin_C"/>
    <property type="match status" value="1"/>
</dbReference>
<dbReference type="Proteomes" id="UP001652621">
    <property type="component" value="Unplaced"/>
</dbReference>
<evidence type="ECO:0000259" key="3">
    <source>
        <dbReference type="PROSITE" id="PS50041"/>
    </source>
</evidence>
<dbReference type="InterPro" id="IPR050111">
    <property type="entry name" value="C-type_lectin/snaclec_domain"/>
</dbReference>
<evidence type="ECO:0000313" key="5">
    <source>
        <dbReference type="RefSeq" id="XP_058976776.1"/>
    </source>
</evidence>